<dbReference type="InterPro" id="IPR016540">
    <property type="entry name" value="UCP008459"/>
</dbReference>
<dbReference type="PANTHER" id="PTHR31131">
    <property type="entry name" value="CHROMOSOME 1, WHOLE GENOME SHOTGUN SEQUENCE"/>
    <property type="match status" value="1"/>
</dbReference>
<dbReference type="Pfam" id="PF13840">
    <property type="entry name" value="ACT_7"/>
    <property type="match status" value="1"/>
</dbReference>
<sequence>MSKQSLELMKEAFTIHSFDPSTSIPDEVYAAPVFFIAKTYDELSIVCPDNIVLDSNEFESGWAALEVLGPLGFSMTGILSNISGVLALEKISIFAISTFDTDYILIKQEHIKNAINSLQQNGYNVLNGE</sequence>
<dbReference type="Proteomes" id="UP000198862">
    <property type="component" value="Unassembled WGS sequence"/>
</dbReference>
<dbReference type="Gene3D" id="3.30.2130.10">
    <property type="entry name" value="VC0802-like"/>
    <property type="match status" value="1"/>
</dbReference>
<proteinExistence type="predicted"/>
<organism evidence="2 3">
    <name type="scientific">Pseudoalteromonas denitrificans DSM 6059</name>
    <dbReference type="NCBI Taxonomy" id="1123010"/>
    <lineage>
        <taxon>Bacteria</taxon>
        <taxon>Pseudomonadati</taxon>
        <taxon>Pseudomonadota</taxon>
        <taxon>Gammaproteobacteria</taxon>
        <taxon>Alteromonadales</taxon>
        <taxon>Pseudoalteromonadaceae</taxon>
        <taxon>Pseudoalteromonas</taxon>
    </lineage>
</organism>
<name>A0A1I1MQL9_9GAMM</name>
<dbReference type="InterPro" id="IPR051719">
    <property type="entry name" value="CASTOR_mTORC1"/>
</dbReference>
<dbReference type="InterPro" id="IPR027795">
    <property type="entry name" value="CASTOR_ACT_dom"/>
</dbReference>
<evidence type="ECO:0000313" key="2">
    <source>
        <dbReference type="EMBL" id="SFC87784.1"/>
    </source>
</evidence>
<accession>A0A1I1MQL9</accession>
<dbReference type="STRING" id="1123010.SAMN02745724_02785"/>
<dbReference type="SUPFAM" id="SSF55021">
    <property type="entry name" value="ACT-like"/>
    <property type="match status" value="2"/>
</dbReference>
<reference evidence="2 3" key="1">
    <citation type="submission" date="2016-10" db="EMBL/GenBank/DDBJ databases">
        <authorList>
            <person name="de Groot N.N."/>
        </authorList>
    </citation>
    <scope>NUCLEOTIDE SEQUENCE [LARGE SCALE GENOMIC DNA]</scope>
    <source>
        <strain evidence="2 3">DSM 6059</strain>
    </source>
</reference>
<dbReference type="RefSeq" id="WP_091984975.1">
    <property type="nucleotide sequence ID" value="NZ_FOLO01000021.1"/>
</dbReference>
<keyword evidence="3" id="KW-1185">Reference proteome</keyword>
<dbReference type="AlphaFoldDB" id="A0A1I1MQL9"/>
<feature type="domain" description="CASTOR ACT" evidence="1">
    <location>
        <begin position="58"/>
        <end position="119"/>
    </location>
</feature>
<evidence type="ECO:0000259" key="1">
    <source>
        <dbReference type="Pfam" id="PF13840"/>
    </source>
</evidence>
<dbReference type="EMBL" id="FOLO01000021">
    <property type="protein sequence ID" value="SFC87784.1"/>
    <property type="molecule type" value="Genomic_DNA"/>
</dbReference>
<gene>
    <name evidence="2" type="ORF">SAMN02745724_02785</name>
</gene>
<protein>
    <recommendedName>
        <fullName evidence="1">CASTOR ACT domain-containing protein</fullName>
    </recommendedName>
</protein>
<dbReference type="PIRSF" id="PIRSF008459">
    <property type="entry name" value="UCP008459"/>
    <property type="match status" value="1"/>
</dbReference>
<dbReference type="PANTHER" id="PTHR31131:SF6">
    <property type="entry name" value="CASTOR ACT DOMAIN-CONTAINING PROTEIN"/>
    <property type="match status" value="1"/>
</dbReference>
<evidence type="ECO:0000313" key="3">
    <source>
        <dbReference type="Proteomes" id="UP000198862"/>
    </source>
</evidence>
<dbReference type="OrthoDB" id="5615858at2"/>
<dbReference type="InterPro" id="IPR045865">
    <property type="entry name" value="ACT-like_dom_sf"/>
</dbReference>